<name>C8PTR7_9SPIR</name>
<dbReference type="EMBL" id="ACYH01000071">
    <property type="protein sequence ID" value="EEV19215.1"/>
    <property type="molecule type" value="Genomic_DNA"/>
</dbReference>
<evidence type="ECO:0000313" key="2">
    <source>
        <dbReference type="Proteomes" id="UP000004509"/>
    </source>
</evidence>
<evidence type="ECO:0000313" key="1">
    <source>
        <dbReference type="EMBL" id="EEV19215.1"/>
    </source>
</evidence>
<comment type="caution">
    <text evidence="1">The sequence shown here is derived from an EMBL/GenBank/DDBJ whole genome shotgun (WGS) entry which is preliminary data.</text>
</comment>
<organism evidence="1 2">
    <name type="scientific">Treponema vincentii ATCC 35580</name>
    <dbReference type="NCBI Taxonomy" id="596324"/>
    <lineage>
        <taxon>Bacteria</taxon>
        <taxon>Pseudomonadati</taxon>
        <taxon>Spirochaetota</taxon>
        <taxon>Spirochaetia</taxon>
        <taxon>Spirochaetales</taxon>
        <taxon>Treponemataceae</taxon>
        <taxon>Treponema</taxon>
    </lineage>
</organism>
<reference evidence="1 2" key="1">
    <citation type="submission" date="2009-07" db="EMBL/GenBank/DDBJ databases">
        <authorList>
            <person name="Madupu R."/>
            <person name="Sebastian Y."/>
            <person name="Durkin A.S."/>
            <person name="Torralba M."/>
            <person name="Methe B."/>
            <person name="Sutton G.G."/>
            <person name="Strausberg R.L."/>
            <person name="Nelson K.E."/>
        </authorList>
    </citation>
    <scope>NUCLEOTIDE SEQUENCE [LARGE SCALE GENOMIC DNA]</scope>
    <source>
        <strain evidence="1 2">ATCC 35580</strain>
    </source>
</reference>
<sequence length="52" mass="6105">MVTPSRAFLSPSFSISLKMQAPKENLQKPEFFKTPYCILGYLHSRYTFYVKL</sequence>
<proteinExistence type="predicted"/>
<accession>C8PTR7</accession>
<dbReference type="Proteomes" id="UP000004509">
    <property type="component" value="Unassembled WGS sequence"/>
</dbReference>
<dbReference type="AlphaFoldDB" id="C8PTR7"/>
<protein>
    <submittedName>
        <fullName evidence="1">Uncharacterized protein</fullName>
    </submittedName>
</protein>
<gene>
    <name evidence="1" type="ORF">TREVI0001_0109</name>
</gene>